<keyword evidence="12 21" id="KW-0418">Kinase</keyword>
<evidence type="ECO:0000256" key="18">
    <source>
        <dbReference type="SAM" id="Phobius"/>
    </source>
</evidence>
<dbReference type="Pfam" id="PF13188">
    <property type="entry name" value="PAS_8"/>
    <property type="match status" value="1"/>
</dbReference>
<dbReference type="OrthoDB" id="9813151at2"/>
<evidence type="ECO:0000256" key="5">
    <source>
        <dbReference type="ARBA" id="ARBA00022448"/>
    </source>
</evidence>
<dbReference type="GO" id="GO:0000155">
    <property type="term" value="F:phosphorelay sensor kinase activity"/>
    <property type="evidence" value="ECO:0007669"/>
    <property type="project" value="InterPro"/>
</dbReference>
<dbReference type="GO" id="GO:0004721">
    <property type="term" value="F:phosphoprotein phosphatase activity"/>
    <property type="evidence" value="ECO:0007669"/>
    <property type="project" value="InterPro"/>
</dbReference>
<keyword evidence="9" id="KW-0808">Transferase</keyword>
<organism evidence="21 22">
    <name type="scientific">Marinobacterium iners DSM 11526</name>
    <dbReference type="NCBI Taxonomy" id="1122198"/>
    <lineage>
        <taxon>Bacteria</taxon>
        <taxon>Pseudomonadati</taxon>
        <taxon>Pseudomonadota</taxon>
        <taxon>Gammaproteobacteria</taxon>
        <taxon>Oceanospirillales</taxon>
        <taxon>Oceanospirillaceae</taxon>
        <taxon>Marinobacterium</taxon>
    </lineage>
</organism>
<keyword evidence="6" id="KW-1003">Cell membrane</keyword>
<dbReference type="InterPro" id="IPR003661">
    <property type="entry name" value="HisK_dim/P_dom"/>
</dbReference>
<dbReference type="NCBIfam" id="TIGR02966">
    <property type="entry name" value="phoR_proteo"/>
    <property type="match status" value="1"/>
</dbReference>
<reference evidence="22" key="1">
    <citation type="submission" date="2016-10" db="EMBL/GenBank/DDBJ databases">
        <authorList>
            <person name="Varghese N."/>
            <person name="Submissions S."/>
        </authorList>
    </citation>
    <scope>NUCLEOTIDE SEQUENCE [LARGE SCALE GENOMIC DNA]</scope>
    <source>
        <strain evidence="22">DSM 11526</strain>
    </source>
</reference>
<dbReference type="Pfam" id="PF02518">
    <property type="entry name" value="HATPase_c"/>
    <property type="match status" value="1"/>
</dbReference>
<keyword evidence="16 18" id="KW-0472">Membrane</keyword>
<dbReference type="Gene3D" id="3.30.565.10">
    <property type="entry name" value="Histidine kinase-like ATPase, C-terminal domain"/>
    <property type="match status" value="1"/>
</dbReference>
<dbReference type="InterPro" id="IPR036890">
    <property type="entry name" value="HATPase_C_sf"/>
</dbReference>
<dbReference type="InterPro" id="IPR004358">
    <property type="entry name" value="Sig_transdc_His_kin-like_C"/>
</dbReference>
<keyword evidence="5" id="KW-0813">Transport</keyword>
<keyword evidence="7" id="KW-0597">Phosphoprotein</keyword>
<dbReference type="RefSeq" id="WP_091826088.1">
    <property type="nucleotide sequence ID" value="NZ_FNRJ01000006.1"/>
</dbReference>
<evidence type="ECO:0000256" key="7">
    <source>
        <dbReference type="ARBA" id="ARBA00022553"/>
    </source>
</evidence>
<dbReference type="PROSITE" id="PS50109">
    <property type="entry name" value="HIS_KIN"/>
    <property type="match status" value="1"/>
</dbReference>
<dbReference type="CDD" id="cd00082">
    <property type="entry name" value="HisKA"/>
    <property type="match status" value="1"/>
</dbReference>
<keyword evidence="15" id="KW-0902">Two-component regulatory system</keyword>
<dbReference type="InterPro" id="IPR005467">
    <property type="entry name" value="His_kinase_dom"/>
</dbReference>
<evidence type="ECO:0000256" key="11">
    <source>
        <dbReference type="ARBA" id="ARBA00022741"/>
    </source>
</evidence>
<dbReference type="SUPFAM" id="SSF47384">
    <property type="entry name" value="Homodimeric domain of signal transducing histidine kinase"/>
    <property type="match status" value="1"/>
</dbReference>
<evidence type="ECO:0000313" key="21">
    <source>
        <dbReference type="EMBL" id="SEA72225.1"/>
    </source>
</evidence>
<dbReference type="STRING" id="1122198.SAMN02745729_106106"/>
<dbReference type="InterPro" id="IPR035965">
    <property type="entry name" value="PAS-like_dom_sf"/>
</dbReference>
<comment type="catalytic activity">
    <reaction evidence="1">
        <text>ATP + protein L-histidine = ADP + protein N-phospho-L-histidine.</text>
        <dbReference type="EC" id="2.7.13.3"/>
    </reaction>
</comment>
<name>A0A1H4DHJ1_9GAMM</name>
<dbReference type="SMART" id="SM00387">
    <property type="entry name" value="HATPase_c"/>
    <property type="match status" value="1"/>
</dbReference>
<dbReference type="Pfam" id="PF00512">
    <property type="entry name" value="HisKA"/>
    <property type="match status" value="1"/>
</dbReference>
<dbReference type="AlphaFoldDB" id="A0A1H4DHJ1"/>
<evidence type="ECO:0000256" key="16">
    <source>
        <dbReference type="ARBA" id="ARBA00023136"/>
    </source>
</evidence>
<dbReference type="InterPro" id="IPR036097">
    <property type="entry name" value="HisK_dim/P_sf"/>
</dbReference>
<evidence type="ECO:0000256" key="8">
    <source>
        <dbReference type="ARBA" id="ARBA00022592"/>
    </source>
</evidence>
<dbReference type="Gene3D" id="1.10.287.130">
    <property type="match status" value="1"/>
</dbReference>
<accession>A0A1H4DHJ1</accession>
<dbReference type="InterPro" id="IPR050351">
    <property type="entry name" value="BphY/WalK/GraS-like"/>
</dbReference>
<proteinExistence type="predicted"/>
<dbReference type="GO" id="GO:0016036">
    <property type="term" value="P:cellular response to phosphate starvation"/>
    <property type="evidence" value="ECO:0007669"/>
    <property type="project" value="TreeGrafter"/>
</dbReference>
<keyword evidence="13" id="KW-0067">ATP-binding</keyword>
<dbReference type="Pfam" id="PF11808">
    <property type="entry name" value="PhoR"/>
    <property type="match status" value="1"/>
</dbReference>
<dbReference type="SMART" id="SM00091">
    <property type="entry name" value="PAS"/>
    <property type="match status" value="1"/>
</dbReference>
<dbReference type="SUPFAM" id="SSF55785">
    <property type="entry name" value="PYP-like sensor domain (PAS domain)"/>
    <property type="match status" value="1"/>
</dbReference>
<dbReference type="EC" id="2.7.13.3" evidence="3"/>
<dbReference type="GO" id="GO:0006817">
    <property type="term" value="P:phosphate ion transport"/>
    <property type="evidence" value="ECO:0007669"/>
    <property type="project" value="UniProtKB-KW"/>
</dbReference>
<evidence type="ECO:0000256" key="12">
    <source>
        <dbReference type="ARBA" id="ARBA00022777"/>
    </source>
</evidence>
<dbReference type="InterPro" id="IPR000014">
    <property type="entry name" value="PAS"/>
</dbReference>
<evidence type="ECO:0000256" key="15">
    <source>
        <dbReference type="ARBA" id="ARBA00023012"/>
    </source>
</evidence>
<evidence type="ECO:0000256" key="4">
    <source>
        <dbReference type="ARBA" id="ARBA00019665"/>
    </source>
</evidence>
<evidence type="ECO:0000259" key="19">
    <source>
        <dbReference type="PROSITE" id="PS50109"/>
    </source>
</evidence>
<dbReference type="InterPro" id="IPR003594">
    <property type="entry name" value="HATPase_dom"/>
</dbReference>
<keyword evidence="14 18" id="KW-1133">Transmembrane helix</keyword>
<dbReference type="InterPro" id="IPR014310">
    <property type="entry name" value="Sig_transdc_His_kinase_PhoR"/>
</dbReference>
<keyword evidence="8" id="KW-0592">Phosphate transport</keyword>
<dbReference type="GO" id="GO:0005524">
    <property type="term" value="F:ATP binding"/>
    <property type="evidence" value="ECO:0007669"/>
    <property type="project" value="UniProtKB-KW"/>
</dbReference>
<dbReference type="GO" id="GO:0005886">
    <property type="term" value="C:plasma membrane"/>
    <property type="evidence" value="ECO:0007669"/>
    <property type="project" value="UniProtKB-SubCell"/>
</dbReference>
<dbReference type="PANTHER" id="PTHR45453">
    <property type="entry name" value="PHOSPHATE REGULON SENSOR PROTEIN PHOR"/>
    <property type="match status" value="1"/>
</dbReference>
<dbReference type="PROSITE" id="PS50112">
    <property type="entry name" value="PAS"/>
    <property type="match status" value="1"/>
</dbReference>
<dbReference type="PRINTS" id="PR00344">
    <property type="entry name" value="BCTRLSENSOR"/>
</dbReference>
<dbReference type="SMART" id="SM00388">
    <property type="entry name" value="HisKA"/>
    <property type="match status" value="1"/>
</dbReference>
<dbReference type="Gene3D" id="3.30.450.20">
    <property type="entry name" value="PAS domain"/>
    <property type="match status" value="1"/>
</dbReference>
<evidence type="ECO:0000256" key="14">
    <source>
        <dbReference type="ARBA" id="ARBA00022989"/>
    </source>
</evidence>
<keyword evidence="22" id="KW-1185">Reference proteome</keyword>
<evidence type="ECO:0000256" key="10">
    <source>
        <dbReference type="ARBA" id="ARBA00022692"/>
    </source>
</evidence>
<protein>
    <recommendedName>
        <fullName evidence="4">Phosphate regulon sensor protein PhoR</fullName>
        <ecNumber evidence="3">2.7.13.3</ecNumber>
    </recommendedName>
</protein>
<evidence type="ECO:0000313" key="22">
    <source>
        <dbReference type="Proteomes" id="UP000242469"/>
    </source>
</evidence>
<comment type="subcellular location">
    <subcellularLocation>
        <location evidence="2">Cell membrane</location>
    </subcellularLocation>
</comment>
<gene>
    <name evidence="21" type="ORF">SAMN02745729_106106</name>
</gene>
<dbReference type="EMBL" id="FNRJ01000006">
    <property type="protein sequence ID" value="SEA72225.1"/>
    <property type="molecule type" value="Genomic_DNA"/>
</dbReference>
<dbReference type="FunFam" id="1.10.287.130:FF:000001">
    <property type="entry name" value="Two-component sensor histidine kinase"/>
    <property type="match status" value="1"/>
</dbReference>
<dbReference type="InterPro" id="IPR021766">
    <property type="entry name" value="PhoR_N"/>
</dbReference>
<sequence>MHIARHSLLMSLLLSAGLGLILGAVLGFPIAGITLGMIVWAVIQIRRFNVLREWLVGDTSEEPPELPGAWGEILDALARMQKRTQAREASLRNVISRFQQSSAALPDAVIIIDRNNNLEWWNLAAERLLGLRHASDRGKPLLNLVRDPVFVDYYRKGRYQEPLELPSPLGGDTRLQYQISLFGADDRLLVARDITRLTQLEQTRQNFVANASHELRTPLTVIRGYLETFLDQDLPKPLMRGLSQMQQQARRMENLVQDLLLLSRLEATSRQAATLKPVLIQSLISHIHEDAVTLSGERQHQFELQIDPQHDLLGVPAELQSALSNLVFNAVRYTPDEGHILIRWWADAKGGHFSVTDSGIGIEARHIPHLTERFYRVDDSRSSASGGTGLGLAIVKHVLMRLGARLEIDSKPGRGSCFSCHFPAELVVPPRD</sequence>
<keyword evidence="10 18" id="KW-0812">Transmembrane</keyword>
<evidence type="ECO:0000256" key="9">
    <source>
        <dbReference type="ARBA" id="ARBA00022679"/>
    </source>
</evidence>
<evidence type="ECO:0000256" key="2">
    <source>
        <dbReference type="ARBA" id="ARBA00004236"/>
    </source>
</evidence>
<keyword evidence="11" id="KW-0547">Nucleotide-binding</keyword>
<dbReference type="FunFam" id="3.30.565.10:FF:000032">
    <property type="entry name" value="Phosphate regulon sensor histidine kinase PhoR"/>
    <property type="match status" value="1"/>
</dbReference>
<evidence type="ECO:0000256" key="17">
    <source>
        <dbReference type="ARBA" id="ARBA00025207"/>
    </source>
</evidence>
<feature type="domain" description="PAS" evidence="20">
    <location>
        <begin position="87"/>
        <end position="148"/>
    </location>
</feature>
<dbReference type="CDD" id="cd00130">
    <property type="entry name" value="PAS"/>
    <property type="match status" value="1"/>
</dbReference>
<feature type="transmembrane region" description="Helical" evidence="18">
    <location>
        <begin position="12"/>
        <end position="43"/>
    </location>
</feature>
<dbReference type="Proteomes" id="UP000242469">
    <property type="component" value="Unassembled WGS sequence"/>
</dbReference>
<evidence type="ECO:0000259" key="20">
    <source>
        <dbReference type="PROSITE" id="PS50112"/>
    </source>
</evidence>
<feature type="domain" description="Histidine kinase" evidence="19">
    <location>
        <begin position="210"/>
        <end position="426"/>
    </location>
</feature>
<dbReference type="PANTHER" id="PTHR45453:SF1">
    <property type="entry name" value="PHOSPHATE REGULON SENSOR PROTEIN PHOR"/>
    <property type="match status" value="1"/>
</dbReference>
<evidence type="ECO:0000256" key="6">
    <source>
        <dbReference type="ARBA" id="ARBA00022475"/>
    </source>
</evidence>
<evidence type="ECO:0000256" key="1">
    <source>
        <dbReference type="ARBA" id="ARBA00000085"/>
    </source>
</evidence>
<comment type="function">
    <text evidence="17">Member of the two-component regulatory system PhoR/PhoB involved in the phosphate regulon genes expression. PhoR may function as a membrane-associated protein kinase that phosphorylates PhoB in response to environmental signals.</text>
</comment>
<evidence type="ECO:0000256" key="13">
    <source>
        <dbReference type="ARBA" id="ARBA00022840"/>
    </source>
</evidence>
<dbReference type="SUPFAM" id="SSF55874">
    <property type="entry name" value="ATPase domain of HSP90 chaperone/DNA topoisomerase II/histidine kinase"/>
    <property type="match status" value="1"/>
</dbReference>
<evidence type="ECO:0000256" key="3">
    <source>
        <dbReference type="ARBA" id="ARBA00012438"/>
    </source>
</evidence>